<dbReference type="Proteomes" id="UP001185331">
    <property type="component" value="Unassembled WGS sequence"/>
</dbReference>
<dbReference type="GO" id="GO:0003677">
    <property type="term" value="F:DNA binding"/>
    <property type="evidence" value="ECO:0007669"/>
    <property type="project" value="TreeGrafter"/>
</dbReference>
<accession>A0AAE3XC71</accession>
<dbReference type="GO" id="GO:0044027">
    <property type="term" value="P:negative regulation of gene expression via chromosomal CpG island methylation"/>
    <property type="evidence" value="ECO:0007669"/>
    <property type="project" value="TreeGrafter"/>
</dbReference>
<comment type="caution">
    <text evidence="8">The sequence shown here is derived from an EMBL/GenBank/DDBJ whole genome shotgun (WGS) entry which is preliminary data.</text>
</comment>
<dbReference type="EMBL" id="JAVDQK010000004">
    <property type="protein sequence ID" value="MDR6218249.1"/>
    <property type="molecule type" value="Genomic_DNA"/>
</dbReference>
<dbReference type="PANTHER" id="PTHR10629:SF52">
    <property type="entry name" value="DNA (CYTOSINE-5)-METHYLTRANSFERASE 1"/>
    <property type="match status" value="1"/>
</dbReference>
<keyword evidence="4 6" id="KW-0949">S-adenosyl-L-methionine</keyword>
<evidence type="ECO:0000256" key="6">
    <source>
        <dbReference type="PROSITE-ProRule" id="PRU01016"/>
    </source>
</evidence>
<evidence type="ECO:0000313" key="8">
    <source>
        <dbReference type="EMBL" id="MDR6218249.1"/>
    </source>
</evidence>
<evidence type="ECO:0000256" key="3">
    <source>
        <dbReference type="ARBA" id="ARBA00022679"/>
    </source>
</evidence>
<feature type="active site" evidence="6">
    <location>
        <position position="117"/>
    </location>
</feature>
<protein>
    <recommendedName>
        <fullName evidence="1">DNA (cytosine-5-)-methyltransferase</fullName>
        <ecNumber evidence="1">2.1.1.37</ecNumber>
    </recommendedName>
</protein>
<evidence type="ECO:0000256" key="7">
    <source>
        <dbReference type="SAM" id="MobiDB-lite"/>
    </source>
</evidence>
<organism evidence="8 9">
    <name type="scientific">Deinococcus soli</name>
    <name type="common">ex Cha et al. 2016</name>
    <dbReference type="NCBI Taxonomy" id="1309411"/>
    <lineage>
        <taxon>Bacteria</taxon>
        <taxon>Thermotogati</taxon>
        <taxon>Deinococcota</taxon>
        <taxon>Deinococci</taxon>
        <taxon>Deinococcales</taxon>
        <taxon>Deinococcaceae</taxon>
        <taxon>Deinococcus</taxon>
    </lineage>
</organism>
<comment type="similarity">
    <text evidence="6">Belongs to the class I-like SAM-binding methyltransferase superfamily. C5-methyltransferase family.</text>
</comment>
<dbReference type="Pfam" id="PF00145">
    <property type="entry name" value="DNA_methylase"/>
    <property type="match status" value="2"/>
</dbReference>
<dbReference type="PRINTS" id="PR00105">
    <property type="entry name" value="C5METTRFRASE"/>
</dbReference>
<evidence type="ECO:0000256" key="2">
    <source>
        <dbReference type="ARBA" id="ARBA00022603"/>
    </source>
</evidence>
<dbReference type="AlphaFoldDB" id="A0AAE3XC71"/>
<reference evidence="8" key="1">
    <citation type="submission" date="2023-07" db="EMBL/GenBank/DDBJ databases">
        <title>Sorghum-associated microbial communities from plants grown in Nebraska, USA.</title>
        <authorList>
            <person name="Schachtman D."/>
        </authorList>
    </citation>
    <scope>NUCLEOTIDE SEQUENCE</scope>
    <source>
        <strain evidence="8">BE330</strain>
    </source>
</reference>
<dbReference type="InterPro" id="IPR001525">
    <property type="entry name" value="C5_MeTfrase"/>
</dbReference>
<proteinExistence type="inferred from homology"/>
<evidence type="ECO:0000256" key="5">
    <source>
        <dbReference type="ARBA" id="ARBA00022747"/>
    </source>
</evidence>
<dbReference type="RefSeq" id="WP_309854552.1">
    <property type="nucleotide sequence ID" value="NZ_JAVDQJ010000005.1"/>
</dbReference>
<dbReference type="InterPro" id="IPR050390">
    <property type="entry name" value="C5-Methyltransferase"/>
</dbReference>
<feature type="compositionally biased region" description="Basic residues" evidence="7">
    <location>
        <begin position="1"/>
        <end position="19"/>
    </location>
</feature>
<gene>
    <name evidence="8" type="ORF">J2Y00_001812</name>
</gene>
<name>A0AAE3XC71_9DEIO</name>
<keyword evidence="2 6" id="KW-0489">Methyltransferase</keyword>
<dbReference type="GO" id="GO:0009307">
    <property type="term" value="P:DNA restriction-modification system"/>
    <property type="evidence" value="ECO:0007669"/>
    <property type="project" value="UniProtKB-KW"/>
</dbReference>
<evidence type="ECO:0000256" key="1">
    <source>
        <dbReference type="ARBA" id="ARBA00011975"/>
    </source>
</evidence>
<dbReference type="SUPFAM" id="SSF53335">
    <property type="entry name" value="S-adenosyl-L-methionine-dependent methyltransferases"/>
    <property type="match status" value="1"/>
</dbReference>
<dbReference type="EC" id="2.1.1.37" evidence="1"/>
<keyword evidence="5" id="KW-0680">Restriction system</keyword>
<dbReference type="Gene3D" id="3.40.50.150">
    <property type="entry name" value="Vaccinia Virus protein VP39"/>
    <property type="match status" value="1"/>
</dbReference>
<dbReference type="GO" id="GO:0003886">
    <property type="term" value="F:DNA (cytosine-5-)-methyltransferase activity"/>
    <property type="evidence" value="ECO:0007669"/>
    <property type="project" value="UniProtKB-EC"/>
</dbReference>
<dbReference type="PANTHER" id="PTHR10629">
    <property type="entry name" value="CYTOSINE-SPECIFIC METHYLTRANSFERASE"/>
    <property type="match status" value="1"/>
</dbReference>
<sequence>MTSPHPRIRAPKDRHKRPAPRPDETLFGLDSRVSGTHATSELVIVDLFAGAGGASTGYEQALGVNISVAVNHSPDAIETHTLNHPGTRHYLTDVFEVDPLEATGGRSVDLLHASPDCTTYSSAKGAAPVRRKLRSLPWVALRWLGTVRPRFMVMENVSEIMTDWGPLVARRDATGKAVMIPRVNDRGQPVTGPDGTPLLEQQLTNTRHPKKRNRHWKTFLAQIRRLGYHVEHRVLCAADYGAATTRERLFIIASRDHDVIPWPEQTHAAPHDPRVQAGELLPWVGVESAIDFSVPTRSVFGRARPLADTTLRRVAQGLVRHHLKGEAYLITANHGSVTFRGQSVAAPMATITAAHDAHGLISALSSHGGHVRAWPSDIISGSVDPKAAGLTARDAAALILGVGGRAGQCVPRNVNQPLYTTTTKADVALLQAPVNSGDHAQDVYDLLCTHLDADTLGALRASGHLHDETREVRVMRAGQWETLRDLGLRMLNAEELKVAQSFPASYALRHADRREMSEKAKVRLIGNSVPPKYTRAIGLALKSQITQRGTDTPPAWLAARRAPLPQAAD</sequence>
<dbReference type="GO" id="GO:0032259">
    <property type="term" value="P:methylation"/>
    <property type="evidence" value="ECO:0007669"/>
    <property type="project" value="UniProtKB-KW"/>
</dbReference>
<evidence type="ECO:0000256" key="4">
    <source>
        <dbReference type="ARBA" id="ARBA00022691"/>
    </source>
</evidence>
<dbReference type="PROSITE" id="PS51679">
    <property type="entry name" value="SAM_MT_C5"/>
    <property type="match status" value="1"/>
</dbReference>
<evidence type="ECO:0000313" key="9">
    <source>
        <dbReference type="Proteomes" id="UP001185331"/>
    </source>
</evidence>
<dbReference type="InterPro" id="IPR029063">
    <property type="entry name" value="SAM-dependent_MTases_sf"/>
</dbReference>
<keyword evidence="3 6" id="KW-0808">Transferase</keyword>
<feature type="region of interest" description="Disordered" evidence="7">
    <location>
        <begin position="1"/>
        <end position="29"/>
    </location>
</feature>
<dbReference type="Gene3D" id="3.90.120.10">
    <property type="entry name" value="DNA Methylase, subunit A, domain 2"/>
    <property type="match status" value="1"/>
</dbReference>